<dbReference type="SUPFAM" id="SSF56112">
    <property type="entry name" value="Protein kinase-like (PK-like)"/>
    <property type="match status" value="1"/>
</dbReference>
<dbReference type="InterPro" id="IPR017441">
    <property type="entry name" value="Protein_kinase_ATP_BS"/>
</dbReference>
<keyword evidence="10 13" id="KW-0472">Membrane</keyword>
<keyword evidence="5" id="KW-0732">Signal</keyword>
<organism evidence="15 16">
    <name type="scientific">Paspalum vaginatum</name>
    <name type="common">seashore paspalum</name>
    <dbReference type="NCBI Taxonomy" id="158149"/>
    <lineage>
        <taxon>Eukaryota</taxon>
        <taxon>Viridiplantae</taxon>
        <taxon>Streptophyta</taxon>
        <taxon>Embryophyta</taxon>
        <taxon>Tracheophyta</taxon>
        <taxon>Spermatophyta</taxon>
        <taxon>Magnoliopsida</taxon>
        <taxon>Liliopsida</taxon>
        <taxon>Poales</taxon>
        <taxon>Poaceae</taxon>
        <taxon>PACMAD clade</taxon>
        <taxon>Panicoideae</taxon>
        <taxon>Andropogonodae</taxon>
        <taxon>Paspaleae</taxon>
        <taxon>Paspalinae</taxon>
        <taxon>Paspalum</taxon>
    </lineage>
</organism>
<dbReference type="InterPro" id="IPR008271">
    <property type="entry name" value="Ser/Thr_kinase_AS"/>
</dbReference>
<dbReference type="InterPro" id="IPR000742">
    <property type="entry name" value="EGF"/>
</dbReference>
<evidence type="ECO:0000256" key="8">
    <source>
        <dbReference type="ARBA" id="ARBA00022840"/>
    </source>
</evidence>
<dbReference type="SMART" id="SM00220">
    <property type="entry name" value="S_TKc"/>
    <property type="match status" value="1"/>
</dbReference>
<evidence type="ECO:0000313" key="16">
    <source>
        <dbReference type="Proteomes" id="UP001164776"/>
    </source>
</evidence>
<feature type="non-terminal residue" evidence="15">
    <location>
        <position position="568"/>
    </location>
</feature>
<evidence type="ECO:0000259" key="14">
    <source>
        <dbReference type="PROSITE" id="PS50011"/>
    </source>
</evidence>
<evidence type="ECO:0000256" key="9">
    <source>
        <dbReference type="ARBA" id="ARBA00022989"/>
    </source>
</evidence>
<dbReference type="InterPro" id="IPR000719">
    <property type="entry name" value="Prot_kinase_dom"/>
</dbReference>
<dbReference type="GO" id="GO:0004674">
    <property type="term" value="F:protein serine/threonine kinase activity"/>
    <property type="evidence" value="ECO:0007669"/>
    <property type="project" value="UniProtKB-KW"/>
</dbReference>
<dbReference type="GO" id="GO:0005524">
    <property type="term" value="F:ATP binding"/>
    <property type="evidence" value="ECO:0007669"/>
    <property type="project" value="UniProtKB-UniRule"/>
</dbReference>
<feature type="binding site" evidence="12">
    <location>
        <position position="291"/>
    </location>
    <ligand>
        <name>ATP</name>
        <dbReference type="ChEBI" id="CHEBI:30616"/>
    </ligand>
</feature>
<keyword evidence="7" id="KW-0418">Kinase</keyword>
<dbReference type="Gene3D" id="1.10.510.10">
    <property type="entry name" value="Transferase(Phosphotransferase) domain 1"/>
    <property type="match status" value="1"/>
</dbReference>
<feature type="domain" description="Protein kinase" evidence="14">
    <location>
        <begin position="263"/>
        <end position="517"/>
    </location>
</feature>
<dbReference type="GO" id="GO:0007166">
    <property type="term" value="P:cell surface receptor signaling pathway"/>
    <property type="evidence" value="ECO:0007669"/>
    <property type="project" value="InterPro"/>
</dbReference>
<keyword evidence="3" id="KW-0808">Transferase</keyword>
<name>A0A9W7X747_9POAL</name>
<evidence type="ECO:0000256" key="2">
    <source>
        <dbReference type="ARBA" id="ARBA00022527"/>
    </source>
</evidence>
<dbReference type="PANTHER" id="PTHR27005:SF495">
    <property type="entry name" value="PROTEIN KINASE DOMAIN-CONTAINING PROTEIN"/>
    <property type="match status" value="1"/>
</dbReference>
<reference evidence="15 16" key="1">
    <citation type="submission" date="2022-10" db="EMBL/GenBank/DDBJ databases">
        <title>WGS assembly of Paspalum vaginatum 540-79.</title>
        <authorList>
            <person name="Sun G."/>
            <person name="Wase N."/>
            <person name="Shu S."/>
            <person name="Jenkins J."/>
            <person name="Zhou B."/>
            <person name="Torres-Rodriguez J."/>
            <person name="Chen C."/>
            <person name="Sandor L."/>
            <person name="Plott C."/>
            <person name="Yoshinga Y."/>
            <person name="Daum C."/>
            <person name="Qi P."/>
            <person name="Barry K."/>
            <person name="Lipzen A."/>
            <person name="Berry L."/>
            <person name="Pedersen C."/>
            <person name="Gottilla T."/>
            <person name="Foltz A."/>
            <person name="Yu H."/>
            <person name="O'Malley R."/>
            <person name="Zhang C."/>
            <person name="Devos K."/>
            <person name="Sigmon B."/>
            <person name="Yu B."/>
            <person name="Obata T."/>
            <person name="Schmutz J."/>
            <person name="Schnable J."/>
        </authorList>
    </citation>
    <scope>NUCLEOTIDE SEQUENCE [LARGE SCALE GENOMIC DNA]</scope>
    <source>
        <strain evidence="16">cv. 540-79</strain>
    </source>
</reference>
<gene>
    <name evidence="15" type="ORF">BS78_K059200</name>
</gene>
<comment type="caution">
    <text evidence="15">The sequence shown here is derived from an EMBL/GenBank/DDBJ whole genome shotgun (WGS) entry which is preliminary data.</text>
</comment>
<evidence type="ECO:0000256" key="5">
    <source>
        <dbReference type="ARBA" id="ARBA00022729"/>
    </source>
</evidence>
<evidence type="ECO:0000256" key="13">
    <source>
        <dbReference type="SAM" id="Phobius"/>
    </source>
</evidence>
<dbReference type="PROSITE" id="PS01187">
    <property type="entry name" value="EGF_CA"/>
    <property type="match status" value="1"/>
</dbReference>
<dbReference type="PROSITE" id="PS50011">
    <property type="entry name" value="PROTEIN_KINASE_DOM"/>
    <property type="match status" value="1"/>
</dbReference>
<evidence type="ECO:0000256" key="11">
    <source>
        <dbReference type="ARBA" id="ARBA00023157"/>
    </source>
</evidence>
<comment type="subcellular location">
    <subcellularLocation>
        <location evidence="1">Membrane</location>
        <topology evidence="1">Single-pass type I membrane protein</topology>
    </subcellularLocation>
</comment>
<evidence type="ECO:0000313" key="15">
    <source>
        <dbReference type="EMBL" id="KAJ1254458.1"/>
    </source>
</evidence>
<dbReference type="InterPro" id="IPR018097">
    <property type="entry name" value="EGF_Ca-bd_CS"/>
</dbReference>
<keyword evidence="11" id="KW-1015">Disulfide bond</keyword>
<evidence type="ECO:0000256" key="10">
    <source>
        <dbReference type="ARBA" id="ARBA00023136"/>
    </source>
</evidence>
<keyword evidence="9 13" id="KW-1133">Transmembrane helix</keyword>
<keyword evidence="16" id="KW-1185">Reference proteome</keyword>
<protein>
    <recommendedName>
        <fullName evidence="14">Protein kinase domain-containing protein</fullName>
    </recommendedName>
</protein>
<dbReference type="CDD" id="cd00054">
    <property type="entry name" value="EGF_CA"/>
    <property type="match status" value="1"/>
</dbReference>
<dbReference type="GO" id="GO:0005886">
    <property type="term" value="C:plasma membrane"/>
    <property type="evidence" value="ECO:0007669"/>
    <property type="project" value="TreeGrafter"/>
</dbReference>
<dbReference type="Gene3D" id="3.30.200.20">
    <property type="entry name" value="Phosphorylase Kinase, domain 1"/>
    <property type="match status" value="1"/>
</dbReference>
<feature type="non-terminal residue" evidence="15">
    <location>
        <position position="1"/>
    </location>
</feature>
<dbReference type="InterPro" id="IPR001245">
    <property type="entry name" value="Ser-Thr/Tyr_kinase_cat_dom"/>
</dbReference>
<dbReference type="Pfam" id="PF07714">
    <property type="entry name" value="PK_Tyr_Ser-Thr"/>
    <property type="match status" value="1"/>
</dbReference>
<sequence>STCDNTSALFNGSCYNTAGCCQADIPRGVRDYHGYFNPLYNNSNQIRKTKTPCNYIAVMESAAFNFSTTYLTSTVFYDTYKHNTPVVVEWAIRSNISCEEAKTHESYACVSNNSVCITNDAGYACRCSKGYQGNPYIVDGCTDIDECGNNATYPCTARICENTLGSYICLCPPGESMSGDGVCKKNRLSIGLGVGGGTSLLLLGLGGPYIMRKIKLQKAKKLRQIFFKQNHGLLLQQLISHNTDIDERMIITLRELKKATDNFDSSRVVGGGGHGVVFKGIIDLHVVAIKKSKIVVQREIDEFINEVAVLSQVNHRNVVKLLVCCLETEVPLLVYEFISNGTLYNHLHVEGPNSLIWVDRTRIALEVARALSYLHSAASMLIFHRDIKSFNILLDDNLTAKVFDFGASRYIPIDQTGVTTIIQGALGYLDPMYYYTKLLTRKKPFFYRSNDGDNLVSHFKKMLTESNLAGIIDPQVMEEDDGHLQEVARLAVICTKLRGEDRPTMREVEMTLENLLVKKKCVPCITTPRKNYEEEIYVQYIPIDRITNDLSRQYTMEEEILLSASHPR</sequence>
<evidence type="ECO:0000256" key="3">
    <source>
        <dbReference type="ARBA" id="ARBA00022679"/>
    </source>
</evidence>
<evidence type="ECO:0000256" key="12">
    <source>
        <dbReference type="PROSITE-ProRule" id="PRU10141"/>
    </source>
</evidence>
<feature type="transmembrane region" description="Helical" evidence="13">
    <location>
        <begin position="188"/>
        <end position="211"/>
    </location>
</feature>
<dbReference type="OrthoDB" id="4062651at2759"/>
<dbReference type="GO" id="GO:0005509">
    <property type="term" value="F:calcium ion binding"/>
    <property type="evidence" value="ECO:0007669"/>
    <property type="project" value="InterPro"/>
</dbReference>
<dbReference type="InterPro" id="IPR045274">
    <property type="entry name" value="WAK-like"/>
</dbReference>
<dbReference type="EMBL" id="MU630062">
    <property type="protein sequence ID" value="KAJ1254458.1"/>
    <property type="molecule type" value="Genomic_DNA"/>
</dbReference>
<evidence type="ECO:0000256" key="4">
    <source>
        <dbReference type="ARBA" id="ARBA00022692"/>
    </source>
</evidence>
<dbReference type="SUPFAM" id="SSF57196">
    <property type="entry name" value="EGF/Laminin"/>
    <property type="match status" value="1"/>
</dbReference>
<evidence type="ECO:0000256" key="7">
    <source>
        <dbReference type="ARBA" id="ARBA00022777"/>
    </source>
</evidence>
<dbReference type="Gene3D" id="2.10.25.10">
    <property type="entry name" value="Laminin"/>
    <property type="match status" value="1"/>
</dbReference>
<dbReference type="PROSITE" id="PS00108">
    <property type="entry name" value="PROTEIN_KINASE_ST"/>
    <property type="match status" value="1"/>
</dbReference>
<dbReference type="InterPro" id="IPR011009">
    <property type="entry name" value="Kinase-like_dom_sf"/>
</dbReference>
<keyword evidence="8 12" id="KW-0067">ATP-binding</keyword>
<evidence type="ECO:0000256" key="1">
    <source>
        <dbReference type="ARBA" id="ARBA00004479"/>
    </source>
</evidence>
<dbReference type="Proteomes" id="UP001164776">
    <property type="component" value="Unassembled WGS sequence"/>
</dbReference>
<dbReference type="FunFam" id="3.30.200.20:FF:000043">
    <property type="entry name" value="Wall-associated receptor kinase 2"/>
    <property type="match status" value="1"/>
</dbReference>
<dbReference type="AlphaFoldDB" id="A0A9W7X747"/>
<dbReference type="InterPro" id="IPR001881">
    <property type="entry name" value="EGF-like_Ca-bd_dom"/>
</dbReference>
<dbReference type="PROSITE" id="PS00107">
    <property type="entry name" value="PROTEIN_KINASE_ATP"/>
    <property type="match status" value="1"/>
</dbReference>
<dbReference type="SMART" id="SM00179">
    <property type="entry name" value="EGF_CA"/>
    <property type="match status" value="1"/>
</dbReference>
<keyword evidence="6 12" id="KW-0547">Nucleotide-binding</keyword>
<proteinExistence type="predicted"/>
<dbReference type="PANTHER" id="PTHR27005">
    <property type="entry name" value="WALL-ASSOCIATED RECEPTOR KINASE-LIKE 21"/>
    <property type="match status" value="1"/>
</dbReference>
<evidence type="ECO:0000256" key="6">
    <source>
        <dbReference type="ARBA" id="ARBA00022741"/>
    </source>
</evidence>
<keyword evidence="2" id="KW-0723">Serine/threonine-protein kinase</keyword>
<keyword evidence="4 13" id="KW-0812">Transmembrane</keyword>
<dbReference type="SMART" id="SM00181">
    <property type="entry name" value="EGF"/>
    <property type="match status" value="2"/>
</dbReference>
<accession>A0A9W7X747</accession>